<accession>A0A7J2U2D5</accession>
<feature type="domain" description="Polymerase nucleotidyl transferase" evidence="1">
    <location>
        <begin position="40"/>
        <end position="62"/>
    </location>
</feature>
<reference evidence="2" key="1">
    <citation type="journal article" date="2020" name="mSystems">
        <title>Genome- and Community-Level Interaction Insights into Carbon Utilization and Element Cycling Functions of Hydrothermarchaeota in Hydrothermal Sediment.</title>
        <authorList>
            <person name="Zhou Z."/>
            <person name="Liu Y."/>
            <person name="Xu W."/>
            <person name="Pan J."/>
            <person name="Luo Z.H."/>
            <person name="Li M."/>
        </authorList>
    </citation>
    <scope>NUCLEOTIDE SEQUENCE [LARGE SCALE GENOMIC DNA]</scope>
    <source>
        <strain evidence="2">SpSt-125</strain>
    </source>
</reference>
<comment type="caution">
    <text evidence="2">The sequence shown here is derived from an EMBL/GenBank/DDBJ whole genome shotgun (WGS) entry which is preliminary data.</text>
</comment>
<organism evidence="2">
    <name type="scientific">Ignisphaera aggregans</name>
    <dbReference type="NCBI Taxonomy" id="334771"/>
    <lineage>
        <taxon>Archaea</taxon>
        <taxon>Thermoproteota</taxon>
        <taxon>Thermoprotei</taxon>
        <taxon>Desulfurococcales</taxon>
        <taxon>Desulfurococcaceae</taxon>
        <taxon>Ignisphaera</taxon>
    </lineage>
</organism>
<proteinExistence type="predicted"/>
<dbReference type="Gene3D" id="3.30.460.10">
    <property type="entry name" value="Beta Polymerase, domain 2"/>
    <property type="match status" value="1"/>
</dbReference>
<dbReference type="InterPro" id="IPR009185">
    <property type="entry name" value="Nucleotidl_trans"/>
</dbReference>
<dbReference type="Pfam" id="PF01909">
    <property type="entry name" value="NTP_transf_2"/>
    <property type="match status" value="1"/>
</dbReference>
<dbReference type="InterPro" id="IPR002934">
    <property type="entry name" value="Polymerase_NTP_transf_dom"/>
</dbReference>
<protein>
    <submittedName>
        <fullName evidence="2">DNA polymerase subunit beta</fullName>
    </submittedName>
</protein>
<evidence type="ECO:0000313" key="2">
    <source>
        <dbReference type="EMBL" id="HEM67010.1"/>
    </source>
</evidence>
<dbReference type="CDD" id="cd05403">
    <property type="entry name" value="NT_KNTase_like"/>
    <property type="match status" value="1"/>
</dbReference>
<dbReference type="SUPFAM" id="SSF81301">
    <property type="entry name" value="Nucleotidyltransferase"/>
    <property type="match status" value="1"/>
</dbReference>
<gene>
    <name evidence="2" type="ORF">ENO26_05535</name>
</gene>
<dbReference type="PIRSF" id="PIRSF005928">
    <property type="entry name" value="Nucleotidltrnsf"/>
    <property type="match status" value="1"/>
</dbReference>
<dbReference type="EMBL" id="DSEU01000040">
    <property type="protein sequence ID" value="HEM67010.1"/>
    <property type="molecule type" value="Genomic_DNA"/>
</dbReference>
<evidence type="ECO:0000259" key="1">
    <source>
        <dbReference type="Pfam" id="PF01909"/>
    </source>
</evidence>
<dbReference type="InterPro" id="IPR043519">
    <property type="entry name" value="NT_sf"/>
</dbReference>
<name>A0A7J2U2D5_9CREN</name>
<dbReference type="AlphaFoldDB" id="A0A7J2U2D5"/>
<dbReference type="GO" id="GO:0016779">
    <property type="term" value="F:nucleotidyltransferase activity"/>
    <property type="evidence" value="ECO:0007669"/>
    <property type="project" value="InterPro"/>
</dbReference>
<sequence length="239" mass="27641">MTIFEGYVKKIVYDDEKWALLRRKRESALRLMLTLKRCGIVNAVVHGSIARGDVEEDSDIDVSLLKPYSPGLLELCLERSGYSIYSKVIVMPTPIHTPKIYIYLDSRKELAVSNPLAELNSIEIEFYRFSGMIELKELIENLRVSGVNKKLMLIEPTSYGHIETPVIGNEHYVARKLKVSLAVVRDRVEALMRRAREGHTGLFIEQEVSINMDTEMFVRRLCNENKVFRERLQRYDLCT</sequence>